<keyword evidence="3" id="KW-1185">Reference proteome</keyword>
<protein>
    <submittedName>
        <fullName evidence="2">Uncharacterized protein</fullName>
    </submittedName>
</protein>
<evidence type="ECO:0000313" key="2">
    <source>
        <dbReference type="EMBL" id="KAF4080871.1"/>
    </source>
</evidence>
<dbReference type="EMBL" id="JAAGNN010000014">
    <property type="protein sequence ID" value="KAF4080871.1"/>
    <property type="molecule type" value="Genomic_DNA"/>
</dbReference>
<keyword evidence="1" id="KW-0175">Coiled coil</keyword>
<dbReference type="PANTHER" id="PTHR33488">
    <property type="entry name" value="ZGC:162509"/>
    <property type="match status" value="1"/>
</dbReference>
<gene>
    <name evidence="2" type="ORF">AMELA_G00176330</name>
</gene>
<organism evidence="2 3">
    <name type="scientific">Ameiurus melas</name>
    <name type="common">Black bullhead</name>
    <name type="synonym">Silurus melas</name>
    <dbReference type="NCBI Taxonomy" id="219545"/>
    <lineage>
        <taxon>Eukaryota</taxon>
        <taxon>Metazoa</taxon>
        <taxon>Chordata</taxon>
        <taxon>Craniata</taxon>
        <taxon>Vertebrata</taxon>
        <taxon>Euteleostomi</taxon>
        <taxon>Actinopterygii</taxon>
        <taxon>Neopterygii</taxon>
        <taxon>Teleostei</taxon>
        <taxon>Ostariophysi</taxon>
        <taxon>Siluriformes</taxon>
        <taxon>Ictaluridae</taxon>
        <taxon>Ameiurus</taxon>
    </lineage>
</organism>
<proteinExistence type="predicted"/>
<dbReference type="AlphaFoldDB" id="A0A7J6AGB6"/>
<dbReference type="PANTHER" id="PTHR33488:SF2">
    <property type="entry name" value="EARLY ENDOSOME ANTIGEN 1-LIKE"/>
    <property type="match status" value="1"/>
</dbReference>
<sequence>MSLHYLLSDVVVVGALPKLRKTSSTSLLKTIGISRNKEAMYSQIEKKTQSLTTAEEMRNQTKLVMQPYVNWEGYLTPTPLSIAILGELVFISSKTDFSINKNPPKGGYKYIRYPDSFRACLMQVCNSGWGAFNEAHKNMDQIRLHTMAVPDYMKTAVKILFKGSDEVVQAHLPDQLENIRVIADDCLELANSTEKRFTDVINIIQELLEACVNAEHFYGEELDAVKKKLDEAKMRKESSVDAAERSEKAMKAMEKELKEAHEIYNEAMDSLPSGWEMIGMDLVAGLTESFNTLVNGLTTMASNPLKLISLAKNALLSQLQGHQSAADSIDEINIYSKSVQILKCTENLQTFVKENMINWKDLYDQKHKATVTDFQKKQFTRIKERLNEILMGYAKSSAIELCDEGISICEELAMYAPEGKCEDAKTEELIKRIRKLTESARIFDSKSKDITKSPALAPKPPMMFKEESKSEAMSASQMASDNARFHIEQSRAQLDKTREIYEKSVKNMEKNQKELTDILITMRNCEVKEIDFNTTIKMLFKGMDAMGRVKEQWEKMVRFFQMVSNIVKISLTRTLKDFVSTSEKTQSLSYNSKLFSKDLLYNQGFQATNIASLVNMIATTYTEVSTKHLMDRVSSLGKLMAMDKEKPEFLSERLQLQNSCDEAQKAILRLVLKNKDEFERKSAARLEKIDKELLAILPAAAPEEIKSIQAAVKSGFTEEEEEDYV</sequence>
<dbReference type="Proteomes" id="UP000593565">
    <property type="component" value="Unassembled WGS sequence"/>
</dbReference>
<feature type="coiled-coil region" evidence="1">
    <location>
        <begin position="236"/>
        <end position="270"/>
    </location>
</feature>
<accession>A0A7J6AGB6</accession>
<reference evidence="2 3" key="1">
    <citation type="submission" date="2020-02" db="EMBL/GenBank/DDBJ databases">
        <title>A chromosome-scale genome assembly of the black bullhead catfish (Ameiurus melas).</title>
        <authorList>
            <person name="Wen M."/>
            <person name="Zham M."/>
            <person name="Cabau C."/>
            <person name="Klopp C."/>
            <person name="Donnadieu C."/>
            <person name="Roques C."/>
            <person name="Bouchez O."/>
            <person name="Lampietro C."/>
            <person name="Jouanno E."/>
            <person name="Herpin A."/>
            <person name="Louis A."/>
            <person name="Berthelot C."/>
            <person name="Parey E."/>
            <person name="Roest-Crollius H."/>
            <person name="Braasch I."/>
            <person name="Postlethwait J."/>
            <person name="Robinson-Rechavi M."/>
            <person name="Echchiki A."/>
            <person name="Begum T."/>
            <person name="Montfort J."/>
            <person name="Schartl M."/>
            <person name="Bobe J."/>
            <person name="Guiguen Y."/>
        </authorList>
    </citation>
    <scope>NUCLEOTIDE SEQUENCE [LARGE SCALE GENOMIC DNA]</scope>
    <source>
        <strain evidence="2">M_S1</strain>
        <tissue evidence="2">Blood</tissue>
    </source>
</reference>
<feature type="coiled-coil region" evidence="1">
    <location>
        <begin position="491"/>
        <end position="518"/>
    </location>
</feature>
<evidence type="ECO:0000313" key="3">
    <source>
        <dbReference type="Proteomes" id="UP000593565"/>
    </source>
</evidence>
<comment type="caution">
    <text evidence="2">The sequence shown here is derived from an EMBL/GenBank/DDBJ whole genome shotgun (WGS) entry which is preliminary data.</text>
</comment>
<name>A0A7J6AGB6_AMEME</name>
<evidence type="ECO:0000256" key="1">
    <source>
        <dbReference type="SAM" id="Coils"/>
    </source>
</evidence>